<dbReference type="Gene3D" id="3.40.50.1010">
    <property type="entry name" value="5'-nuclease"/>
    <property type="match status" value="1"/>
</dbReference>
<dbReference type="PANTHER" id="PTHR42646">
    <property type="entry name" value="FLAP ENDONUCLEASE XNI"/>
    <property type="match status" value="1"/>
</dbReference>
<reference evidence="4" key="1">
    <citation type="submission" date="2020-04" db="EMBL/GenBank/DDBJ databases">
        <authorList>
            <person name="Chiriac C."/>
            <person name="Salcher M."/>
            <person name="Ghai R."/>
            <person name="Kavagutti S V."/>
        </authorList>
    </citation>
    <scope>NUCLEOTIDE SEQUENCE</scope>
</reference>
<organism evidence="4">
    <name type="scientific">uncultured Caudovirales phage</name>
    <dbReference type="NCBI Taxonomy" id="2100421"/>
    <lineage>
        <taxon>Viruses</taxon>
        <taxon>Duplodnaviria</taxon>
        <taxon>Heunggongvirae</taxon>
        <taxon>Uroviricota</taxon>
        <taxon>Caudoviricetes</taxon>
        <taxon>Peduoviridae</taxon>
        <taxon>Maltschvirus</taxon>
        <taxon>Maltschvirus maltsch</taxon>
    </lineage>
</organism>
<dbReference type="InterPro" id="IPR020046">
    <property type="entry name" value="5-3_exonucl_a-hlix_arch_N"/>
</dbReference>
<evidence type="ECO:0000256" key="1">
    <source>
        <dbReference type="ARBA" id="ARBA00022722"/>
    </source>
</evidence>
<keyword evidence="2" id="KW-0378">Hydrolase</keyword>
<dbReference type="PANTHER" id="PTHR42646:SF2">
    <property type="entry name" value="5'-3' EXONUCLEASE FAMILY PROTEIN"/>
    <property type="match status" value="1"/>
</dbReference>
<accession>A0A6J5KLW1</accession>
<dbReference type="InterPro" id="IPR038969">
    <property type="entry name" value="FEN"/>
</dbReference>
<dbReference type="EMBL" id="LR796167">
    <property type="protein sequence ID" value="CAB4123228.1"/>
    <property type="molecule type" value="Genomic_DNA"/>
</dbReference>
<name>A0A6J5KLW1_9CAUD</name>
<proteinExistence type="predicted"/>
<keyword evidence="1" id="KW-0540">Nuclease</keyword>
<gene>
    <name evidence="4" type="ORF">UFOVP29_387</name>
</gene>
<evidence type="ECO:0000256" key="2">
    <source>
        <dbReference type="ARBA" id="ARBA00022801"/>
    </source>
</evidence>
<dbReference type="GO" id="GO:0003677">
    <property type="term" value="F:DNA binding"/>
    <property type="evidence" value="ECO:0007669"/>
    <property type="project" value="InterPro"/>
</dbReference>
<dbReference type="SMART" id="SM00475">
    <property type="entry name" value="53EXOc"/>
    <property type="match status" value="1"/>
</dbReference>
<dbReference type="InterPro" id="IPR029060">
    <property type="entry name" value="PIN-like_dom_sf"/>
</dbReference>
<sequence length="333" mass="38976">MAQNTYVLIDTQNLFMRVRHGTRAPDAGTQFSLALHIVFNSIKKVWQQFDAHHLIFCLEGRSWRKDIYPQYKANRKIAIAAKSTTEQAEDQAFFDVMEEFVTWLRDHTNCTVLRHPHAEADDMIARWVQRHPDDMHIVISSDSDFQQLIGEKCWLYNGIAGLLYTHTGVYDKEGKIAKTSRGDDYPTPDPEWILFEKCMRGDPGDNVMSAYPGVRKTKLTAAFADRHKQGFEWQNLMLSKWTDHDQQEHRVRTVYERNRLLIDLTSQPQDLVEKWDVVMENSIITDHRRQVGIKLIQFCNVHGLVRIEKYHQDYSPCFSAVYPGKIHQRPEQE</sequence>
<evidence type="ECO:0000259" key="3">
    <source>
        <dbReference type="SMART" id="SM00475"/>
    </source>
</evidence>
<dbReference type="GO" id="GO:0017108">
    <property type="term" value="F:5'-flap endonuclease activity"/>
    <property type="evidence" value="ECO:0007669"/>
    <property type="project" value="InterPro"/>
</dbReference>
<feature type="domain" description="5'-3' exonuclease" evidence="3">
    <location>
        <begin position="5"/>
        <end position="239"/>
    </location>
</feature>
<dbReference type="SUPFAM" id="SSF88723">
    <property type="entry name" value="PIN domain-like"/>
    <property type="match status" value="1"/>
</dbReference>
<dbReference type="GO" id="GO:0008409">
    <property type="term" value="F:5'-3' exonuclease activity"/>
    <property type="evidence" value="ECO:0007669"/>
    <property type="project" value="InterPro"/>
</dbReference>
<dbReference type="GO" id="GO:0033567">
    <property type="term" value="P:DNA replication, Okazaki fragment processing"/>
    <property type="evidence" value="ECO:0007669"/>
    <property type="project" value="InterPro"/>
</dbReference>
<evidence type="ECO:0000313" key="4">
    <source>
        <dbReference type="EMBL" id="CAB4123228.1"/>
    </source>
</evidence>
<protein>
    <submittedName>
        <fullName evidence="4">RnaseH</fullName>
    </submittedName>
</protein>
<dbReference type="Pfam" id="PF02739">
    <property type="entry name" value="5_3_exonuc_N"/>
    <property type="match status" value="1"/>
</dbReference>
<dbReference type="InterPro" id="IPR002421">
    <property type="entry name" value="5-3_exonuclease"/>
</dbReference>